<dbReference type="RefSeq" id="WP_160560352.1">
    <property type="nucleotide sequence ID" value="NZ_QZDT01000017.1"/>
</dbReference>
<evidence type="ECO:0000313" key="5">
    <source>
        <dbReference type="Proteomes" id="UP001154420"/>
    </source>
</evidence>
<keyword evidence="3" id="KW-0949">S-adenosyl-L-methionine</keyword>
<dbReference type="InterPro" id="IPR029063">
    <property type="entry name" value="SAM-dependent_MTases_sf"/>
</dbReference>
<dbReference type="InterPro" id="IPR012327">
    <property type="entry name" value="MeTrfase_D12"/>
</dbReference>
<dbReference type="SUPFAM" id="SSF53335">
    <property type="entry name" value="S-adenosyl-L-methionine-dependent methyltransferases"/>
    <property type="match status" value="1"/>
</dbReference>
<dbReference type="AlphaFoldDB" id="A0A9X5BFQ3"/>
<dbReference type="EMBL" id="QZDT01000017">
    <property type="protein sequence ID" value="NBJ93226.1"/>
    <property type="molecule type" value="Genomic_DNA"/>
</dbReference>
<dbReference type="PIRSF" id="PIRSF000398">
    <property type="entry name" value="M_m6A_EcoRV"/>
    <property type="match status" value="1"/>
</dbReference>
<dbReference type="GO" id="GO:0006298">
    <property type="term" value="P:mismatch repair"/>
    <property type="evidence" value="ECO:0007669"/>
    <property type="project" value="TreeGrafter"/>
</dbReference>
<dbReference type="PANTHER" id="PTHR30481">
    <property type="entry name" value="DNA ADENINE METHYLASE"/>
    <property type="match status" value="1"/>
</dbReference>
<dbReference type="GO" id="GO:0009307">
    <property type="term" value="P:DNA restriction-modification system"/>
    <property type="evidence" value="ECO:0007669"/>
    <property type="project" value="InterPro"/>
</dbReference>
<reference evidence="4" key="1">
    <citation type="submission" date="2018-09" db="EMBL/GenBank/DDBJ databases">
        <title>Murine metabolic-syndrome-specific gut microbial biobank.</title>
        <authorList>
            <person name="Liu C."/>
        </authorList>
    </citation>
    <scope>NUCLEOTIDE SEQUENCE</scope>
    <source>
        <strain evidence="4">D42-62</strain>
    </source>
</reference>
<dbReference type="OrthoDB" id="9805629at2"/>
<gene>
    <name evidence="4" type="ORF">D5281_11620</name>
</gene>
<evidence type="ECO:0000256" key="1">
    <source>
        <dbReference type="ARBA" id="ARBA00022603"/>
    </source>
</evidence>
<protein>
    <submittedName>
        <fullName evidence="4">DNA adenine methylase</fullName>
    </submittedName>
</protein>
<proteinExistence type="predicted"/>
<dbReference type="PRINTS" id="PR00505">
    <property type="entry name" value="D12N6MTFRASE"/>
</dbReference>
<keyword evidence="5" id="KW-1185">Reference proteome</keyword>
<evidence type="ECO:0000256" key="2">
    <source>
        <dbReference type="ARBA" id="ARBA00022679"/>
    </source>
</evidence>
<dbReference type="InterPro" id="IPR012263">
    <property type="entry name" value="M_m6A_EcoRV"/>
</dbReference>
<evidence type="ECO:0000313" key="4">
    <source>
        <dbReference type="EMBL" id="NBJ93226.1"/>
    </source>
</evidence>
<dbReference type="GO" id="GO:0043565">
    <property type="term" value="F:sequence-specific DNA binding"/>
    <property type="evidence" value="ECO:0007669"/>
    <property type="project" value="TreeGrafter"/>
</dbReference>
<accession>A0A9X5BFQ3</accession>
<name>A0A9X5BFQ3_9FIRM</name>
<dbReference type="GO" id="GO:0032259">
    <property type="term" value="P:methylation"/>
    <property type="evidence" value="ECO:0007669"/>
    <property type="project" value="UniProtKB-KW"/>
</dbReference>
<evidence type="ECO:0000256" key="3">
    <source>
        <dbReference type="ARBA" id="ARBA00022691"/>
    </source>
</evidence>
<dbReference type="Proteomes" id="UP001154420">
    <property type="component" value="Unassembled WGS sequence"/>
</dbReference>
<keyword evidence="2" id="KW-0808">Transferase</keyword>
<dbReference type="GO" id="GO:0009007">
    <property type="term" value="F:site-specific DNA-methyltransferase (adenine-specific) activity"/>
    <property type="evidence" value="ECO:0007669"/>
    <property type="project" value="UniProtKB-EC"/>
</dbReference>
<dbReference type="Pfam" id="PF02086">
    <property type="entry name" value="MethyltransfD12"/>
    <property type="match status" value="1"/>
</dbReference>
<organism evidence="4 5">
    <name type="scientific">Parablautia muri</name>
    <dbReference type="NCBI Taxonomy" id="2320879"/>
    <lineage>
        <taxon>Bacteria</taxon>
        <taxon>Bacillati</taxon>
        <taxon>Bacillota</taxon>
        <taxon>Clostridia</taxon>
        <taxon>Lachnospirales</taxon>
        <taxon>Lachnospiraceae</taxon>
        <taxon>Parablautia</taxon>
    </lineage>
</organism>
<dbReference type="GO" id="GO:1904047">
    <property type="term" value="F:S-adenosyl-L-methionine binding"/>
    <property type="evidence" value="ECO:0007669"/>
    <property type="project" value="TreeGrafter"/>
</dbReference>
<dbReference type="Gene3D" id="3.40.50.150">
    <property type="entry name" value="Vaccinia Virus protein VP39"/>
    <property type="match status" value="2"/>
</dbReference>
<comment type="caution">
    <text evidence="4">The sequence shown here is derived from an EMBL/GenBank/DDBJ whole genome shotgun (WGS) entry which is preliminary data.</text>
</comment>
<sequence>MSARRVLKYPGSKWNIAGGLVGLIPEHHSYVEPYFGSGAVLFHKQPSAMETINDLDSDVTNLFTCIQKDSERLARLVMTTPFSREVYEGQFKEAPEGLYASKFQRAAGFLIKCWQGYGFRTNGYMAGWKNDVAGRERAYALWDWYRLPGWIIDIAERLRWVQIENRPALEVIKRFDYENVFMHLDPPYLLESRTGKQYKHEMTDADHEEMLKTILQVKAKVMVSGYESEMYNDYLHRWHRKYFKSCAEQGRPRMEVVWMNYESSVQMSLDDFILFQRKNEV</sequence>
<dbReference type="PANTHER" id="PTHR30481:SF4">
    <property type="entry name" value="SITE-SPECIFIC DNA-METHYLTRANSFERASE (ADENINE-SPECIFIC)"/>
    <property type="match status" value="1"/>
</dbReference>
<keyword evidence="1 4" id="KW-0489">Methyltransferase</keyword>